<proteinExistence type="predicted"/>
<evidence type="ECO:0000313" key="2">
    <source>
        <dbReference type="EMBL" id="KAK8109463.1"/>
    </source>
</evidence>
<accession>A0AAW0QQU2</accession>
<feature type="chain" id="PRO_5043844444" evidence="1">
    <location>
        <begin position="26"/>
        <end position="94"/>
    </location>
</feature>
<dbReference type="AlphaFoldDB" id="A0AAW0QQU2"/>
<gene>
    <name evidence="2" type="ORF">PG999_007600</name>
</gene>
<protein>
    <submittedName>
        <fullName evidence="2">Uncharacterized protein</fullName>
    </submittedName>
</protein>
<dbReference type="EMBL" id="JAQQWP010000007">
    <property type="protein sequence ID" value="KAK8109463.1"/>
    <property type="molecule type" value="Genomic_DNA"/>
</dbReference>
<dbReference type="Proteomes" id="UP001392437">
    <property type="component" value="Unassembled WGS sequence"/>
</dbReference>
<feature type="signal peptide" evidence="1">
    <location>
        <begin position="1"/>
        <end position="25"/>
    </location>
</feature>
<name>A0AAW0QQU2_9PEZI</name>
<comment type="caution">
    <text evidence="2">The sequence shown here is derived from an EMBL/GenBank/DDBJ whole genome shotgun (WGS) entry which is preliminary data.</text>
</comment>
<sequence>MAPRTFTFFALLLATTAIATPLTRGAPDVPAMAVREALDARDGNAGGAITAKDASAADDDEIIPDIVFVSWGENPLAARDGNADEAIAAKVRDQ</sequence>
<keyword evidence="1" id="KW-0732">Signal</keyword>
<evidence type="ECO:0000313" key="3">
    <source>
        <dbReference type="Proteomes" id="UP001392437"/>
    </source>
</evidence>
<keyword evidence="3" id="KW-1185">Reference proteome</keyword>
<organism evidence="2 3">
    <name type="scientific">Apiospora kogelbergensis</name>
    <dbReference type="NCBI Taxonomy" id="1337665"/>
    <lineage>
        <taxon>Eukaryota</taxon>
        <taxon>Fungi</taxon>
        <taxon>Dikarya</taxon>
        <taxon>Ascomycota</taxon>
        <taxon>Pezizomycotina</taxon>
        <taxon>Sordariomycetes</taxon>
        <taxon>Xylariomycetidae</taxon>
        <taxon>Amphisphaeriales</taxon>
        <taxon>Apiosporaceae</taxon>
        <taxon>Apiospora</taxon>
    </lineage>
</organism>
<reference evidence="2 3" key="1">
    <citation type="submission" date="2023-01" db="EMBL/GenBank/DDBJ databases">
        <title>Analysis of 21 Apiospora genomes using comparative genomics revels a genus with tremendous synthesis potential of carbohydrate active enzymes and secondary metabolites.</title>
        <authorList>
            <person name="Sorensen T."/>
        </authorList>
    </citation>
    <scope>NUCLEOTIDE SEQUENCE [LARGE SCALE GENOMIC DNA]</scope>
    <source>
        <strain evidence="2 3">CBS 117206</strain>
    </source>
</reference>
<evidence type="ECO:0000256" key="1">
    <source>
        <dbReference type="SAM" id="SignalP"/>
    </source>
</evidence>